<organism evidence="2 3">
    <name type="scientific">Sinimarinibacterium thermocellulolyticum</name>
    <dbReference type="NCBI Taxonomy" id="3170016"/>
    <lineage>
        <taxon>Bacteria</taxon>
        <taxon>Pseudomonadati</taxon>
        <taxon>Pseudomonadota</taxon>
        <taxon>Gammaproteobacteria</taxon>
        <taxon>Nevskiales</taxon>
        <taxon>Nevskiaceae</taxon>
        <taxon>Sinimarinibacterium</taxon>
    </lineage>
</organism>
<dbReference type="EC" id="2.8.3.-" evidence="2"/>
<dbReference type="SMART" id="SM00882">
    <property type="entry name" value="CoA_trans"/>
    <property type="match status" value="1"/>
</dbReference>
<keyword evidence="1 2" id="KW-0808">Transferase</keyword>
<evidence type="ECO:0000313" key="2">
    <source>
        <dbReference type="EMBL" id="MES0874675.1"/>
    </source>
</evidence>
<comment type="caution">
    <text evidence="2">The sequence shown here is derived from an EMBL/GenBank/DDBJ whole genome shotgun (WGS) entry which is preliminary data.</text>
</comment>
<evidence type="ECO:0000256" key="1">
    <source>
        <dbReference type="ARBA" id="ARBA00022679"/>
    </source>
</evidence>
<dbReference type="Pfam" id="PF01144">
    <property type="entry name" value="CoA_trans"/>
    <property type="match status" value="1"/>
</dbReference>
<dbReference type="PANTHER" id="PTHR13707">
    <property type="entry name" value="KETOACID-COENZYME A TRANSFERASE"/>
    <property type="match status" value="1"/>
</dbReference>
<dbReference type="EMBL" id="JBEPIJ010000013">
    <property type="protein sequence ID" value="MES0874675.1"/>
    <property type="molecule type" value="Genomic_DNA"/>
</dbReference>
<dbReference type="InterPro" id="IPR004165">
    <property type="entry name" value="CoA_trans_fam_I"/>
</dbReference>
<dbReference type="GO" id="GO:0016740">
    <property type="term" value="F:transferase activity"/>
    <property type="evidence" value="ECO:0007669"/>
    <property type="project" value="UniProtKB-KW"/>
</dbReference>
<proteinExistence type="predicted"/>
<dbReference type="Gene3D" id="3.40.1080.10">
    <property type="entry name" value="Glutaconate Coenzyme A-transferase"/>
    <property type="match status" value="1"/>
</dbReference>
<dbReference type="SUPFAM" id="SSF100950">
    <property type="entry name" value="NagB/RpiA/CoA transferase-like"/>
    <property type="match status" value="1"/>
</dbReference>
<accession>A0ABV2AD70</accession>
<dbReference type="RefSeq" id="WP_352890038.1">
    <property type="nucleotide sequence ID" value="NZ_JBEPIJ010000013.1"/>
</dbReference>
<protein>
    <submittedName>
        <fullName evidence="2">CoA-transferase</fullName>
        <ecNumber evidence="2">2.8.3.-</ecNumber>
    </submittedName>
</protein>
<sequence length="298" mass="32629">MDKRMTAAEVVGTLRDGMTIGIGGWGPRRKPMAIVREILRSDLKDLTVVGYGGPDMGMLCAAGKVKKLVYAFVSLDFIPLEPFFRKAREAGGIQAVELDEGLLHWGLRAAAMRIPFLPTRVGLATDQIAKAHPDLRTITSPYADREVLLAMPAIQLDVALVHVHVADRLGNLRVYAPDPFFDELFARAAERCYVGCEQLVERIDGDEIDARFNLVERNLVSGVVHTPGGAHPTSNVDIRGAGLGYGWDAAHLKRYCAAAEQDGGWQQYAEEFLRGDEAAYQMAVGGLDAIRALPRQVF</sequence>
<name>A0ABV2AD70_9GAMM</name>
<dbReference type="PANTHER" id="PTHR13707:SF60">
    <property type="entry name" value="ACETATE COA-TRANSFERASE SUBUNIT ALPHA"/>
    <property type="match status" value="1"/>
</dbReference>
<keyword evidence="3" id="KW-1185">Reference proteome</keyword>
<dbReference type="Gene3D" id="3.30.30.40">
    <property type="match status" value="1"/>
</dbReference>
<evidence type="ECO:0000313" key="3">
    <source>
        <dbReference type="Proteomes" id="UP001465331"/>
    </source>
</evidence>
<dbReference type="InterPro" id="IPR037171">
    <property type="entry name" value="NagB/RpiA_transferase-like"/>
</dbReference>
<dbReference type="Proteomes" id="UP001465331">
    <property type="component" value="Unassembled WGS sequence"/>
</dbReference>
<gene>
    <name evidence="2" type="ORF">ABSH63_11745</name>
</gene>
<reference evidence="2 3" key="1">
    <citation type="submission" date="2024-06" db="EMBL/GenBank/DDBJ databases">
        <authorList>
            <person name="Li Z."/>
            <person name="Jiang Y."/>
        </authorList>
    </citation>
    <scope>NUCLEOTIDE SEQUENCE [LARGE SCALE GENOMIC DNA]</scope>
    <source>
        <strain evidence="2 3">HSW-8</strain>
    </source>
</reference>